<dbReference type="NCBIfam" id="TIGR01244">
    <property type="entry name" value="TIGR01244 family sulfur transferase"/>
    <property type="match status" value="1"/>
</dbReference>
<keyword evidence="4" id="KW-0274">FAD</keyword>
<dbReference type="Pfam" id="PF04273">
    <property type="entry name" value="BLH_phosphatase"/>
    <property type="match status" value="1"/>
</dbReference>
<gene>
    <name evidence="9" type="ORF">KEC54_21675</name>
</gene>
<dbReference type="InterPro" id="IPR029021">
    <property type="entry name" value="Prot-tyrosine_phosphatase-like"/>
</dbReference>
<dbReference type="Proteomes" id="UP001223720">
    <property type="component" value="Chromosome"/>
</dbReference>
<dbReference type="SUPFAM" id="SSF51905">
    <property type="entry name" value="FAD/NAD(P)-binding domain"/>
    <property type="match status" value="2"/>
</dbReference>
<keyword evidence="3" id="KW-0874">Quinone</keyword>
<dbReference type="FunFam" id="3.50.50.60:FF:000034">
    <property type="entry name" value="sulfide:quinone oxidoreductase, mitochondrial"/>
    <property type="match status" value="1"/>
</dbReference>
<dbReference type="InterPro" id="IPR015904">
    <property type="entry name" value="Sulphide_quinone_reductase"/>
</dbReference>
<dbReference type="InterPro" id="IPR005939">
    <property type="entry name" value="BLH_phosphatase-like"/>
</dbReference>
<evidence type="ECO:0000256" key="1">
    <source>
        <dbReference type="ARBA" id="ARBA00001974"/>
    </source>
</evidence>
<keyword evidence="2" id="KW-0285">Flavoprotein</keyword>
<reference evidence="9" key="1">
    <citation type="journal article" date="2022" name="Biotechnol. Bioprocess Eng.">
        <title>Pan-genome Analysis Reveals Comparative Genomic Features of Central Metabolic Pathways in Methylorubrum extorquens.</title>
        <authorList>
            <person name="Lee G.M."/>
            <person name="Scott-Nevros Z.K."/>
            <person name="Lee S.-M."/>
            <person name="Kim D."/>
        </authorList>
    </citation>
    <scope>NUCLEOTIDE SEQUENCE</scope>
    <source>
        <strain evidence="9">ATCC 55366</strain>
    </source>
</reference>
<dbReference type="InterPro" id="IPR023753">
    <property type="entry name" value="FAD/NAD-binding_dom"/>
</dbReference>
<dbReference type="InterPro" id="IPR036188">
    <property type="entry name" value="FAD/NAD-bd_sf"/>
</dbReference>
<evidence type="ECO:0000256" key="3">
    <source>
        <dbReference type="ARBA" id="ARBA00022719"/>
    </source>
</evidence>
<feature type="domain" description="Beta-lactamase hydrolase-like protein phosphatase-like" evidence="7">
    <location>
        <begin position="2"/>
        <end position="109"/>
    </location>
</feature>
<dbReference type="Gene3D" id="3.50.50.60">
    <property type="entry name" value="FAD/NAD(P)-binding domain"/>
    <property type="match status" value="2"/>
</dbReference>
<evidence type="ECO:0000256" key="2">
    <source>
        <dbReference type="ARBA" id="ARBA00022630"/>
    </source>
</evidence>
<sequence length="562" mass="60360">MDVHHITRDLAVAPQIRPDDIPAVASAGFRSILCNRPDAEAPDQPNFREIERLAGEGGLVARHLPVTSGRITDADVAAFAAAADALPKPTLAYCGTGTRSATLWSLAEARRGRAVAEILAATTAAGFDLRGAASRMAAQAGAAQAGAAPLGTEQRFAVLIVGGGAAGLAAASSLKARKPDLEVAVINPADIHYYQPGWTLVGAGVFDPAVTARTMASLIPDGVTWIKAGVVAFEPQRKAVMLEDGRTIGYDRLVVAPGLKLDWGGIEGLVETLGRNGVTSNYRFDLAPYTWELVRNLGGGRAVFTQPPMPIKCAGAPQKAMYLSADHWRRAGRLKQIGIDLFTATPSLFGVKEYVPPLMEYVRRYDAKLHFRHNLTRIDGSAKRAWFTCTAEDGTPSTVETAFDMIHVVPPQQAPDFVRESPLADPSGWVEVDPASLRHKRFTDVYGLGDACSAPNAKTAAAARKQAPVVAHNLLRDMGFIEGPDAVYDGYGSCPLTVERGKILLAEFGYGGKLLPSFPSWLLDGTKPSRAAWLLKERLLPPLYWHGMLMGREWMAKPKRAV</sequence>
<keyword evidence="5" id="KW-0809">Transit peptide</keyword>
<dbReference type="GO" id="GO:0048038">
    <property type="term" value="F:quinone binding"/>
    <property type="evidence" value="ECO:0007669"/>
    <property type="project" value="UniProtKB-KW"/>
</dbReference>
<feature type="domain" description="FAD/NAD(P)-binding" evidence="8">
    <location>
        <begin position="157"/>
        <end position="271"/>
    </location>
</feature>
<evidence type="ECO:0000313" key="10">
    <source>
        <dbReference type="Proteomes" id="UP001223720"/>
    </source>
</evidence>
<keyword evidence="6" id="KW-0560">Oxidoreductase</keyword>
<dbReference type="GO" id="GO:0070221">
    <property type="term" value="P:sulfide oxidation, using sulfide:quinone oxidoreductase"/>
    <property type="evidence" value="ECO:0007669"/>
    <property type="project" value="TreeGrafter"/>
</dbReference>
<name>A0AAX3WCB8_METEX</name>
<evidence type="ECO:0000256" key="6">
    <source>
        <dbReference type="ARBA" id="ARBA00023002"/>
    </source>
</evidence>
<dbReference type="GO" id="GO:0071949">
    <property type="term" value="F:FAD binding"/>
    <property type="evidence" value="ECO:0007669"/>
    <property type="project" value="TreeGrafter"/>
</dbReference>
<evidence type="ECO:0000313" key="9">
    <source>
        <dbReference type="EMBL" id="WHQ68927.1"/>
    </source>
</evidence>
<dbReference type="PANTHER" id="PTHR10632:SF2">
    <property type="entry name" value="SULFIDE:QUINONE OXIDOREDUCTASE, MITOCHONDRIAL"/>
    <property type="match status" value="1"/>
</dbReference>
<dbReference type="GO" id="GO:0070224">
    <property type="term" value="F:sulfide:quinone oxidoreductase activity"/>
    <property type="evidence" value="ECO:0007669"/>
    <property type="project" value="TreeGrafter"/>
</dbReference>
<evidence type="ECO:0000256" key="5">
    <source>
        <dbReference type="ARBA" id="ARBA00022946"/>
    </source>
</evidence>
<accession>A0AAX3WCB8</accession>
<dbReference type="Gene3D" id="3.90.190.10">
    <property type="entry name" value="Protein tyrosine phosphatase superfamily"/>
    <property type="match status" value="1"/>
</dbReference>
<evidence type="ECO:0000256" key="4">
    <source>
        <dbReference type="ARBA" id="ARBA00022827"/>
    </source>
</evidence>
<evidence type="ECO:0000259" key="8">
    <source>
        <dbReference type="Pfam" id="PF07992"/>
    </source>
</evidence>
<proteinExistence type="predicted"/>
<dbReference type="RefSeq" id="WP_056153063.1">
    <property type="nucleotide sequence ID" value="NZ_CP073633.1"/>
</dbReference>
<dbReference type="AlphaFoldDB" id="A0AAX3WCB8"/>
<dbReference type="Pfam" id="PF07992">
    <property type="entry name" value="Pyr_redox_2"/>
    <property type="match status" value="1"/>
</dbReference>
<dbReference type="PANTHER" id="PTHR10632">
    <property type="entry name" value="SULFIDE:QUINONE OXIDOREDUCTASE"/>
    <property type="match status" value="1"/>
</dbReference>
<organism evidence="9 10">
    <name type="scientific">Methylorubrum extorquens</name>
    <name type="common">Methylobacterium dichloromethanicum</name>
    <name type="synonym">Methylobacterium extorquens</name>
    <dbReference type="NCBI Taxonomy" id="408"/>
    <lineage>
        <taxon>Bacteria</taxon>
        <taxon>Pseudomonadati</taxon>
        <taxon>Pseudomonadota</taxon>
        <taxon>Alphaproteobacteria</taxon>
        <taxon>Hyphomicrobiales</taxon>
        <taxon>Methylobacteriaceae</taxon>
        <taxon>Methylorubrum</taxon>
    </lineage>
</organism>
<dbReference type="EMBL" id="CP073633">
    <property type="protein sequence ID" value="WHQ68927.1"/>
    <property type="molecule type" value="Genomic_DNA"/>
</dbReference>
<protein>
    <submittedName>
        <fullName evidence="9">TIGR01244 family phosphatase</fullName>
    </submittedName>
</protein>
<comment type="cofactor">
    <cofactor evidence="1">
        <name>FAD</name>
        <dbReference type="ChEBI" id="CHEBI:57692"/>
    </cofactor>
</comment>
<evidence type="ECO:0000259" key="7">
    <source>
        <dbReference type="Pfam" id="PF04273"/>
    </source>
</evidence>
<dbReference type="GO" id="GO:0016787">
    <property type="term" value="F:hydrolase activity"/>
    <property type="evidence" value="ECO:0007669"/>
    <property type="project" value="InterPro"/>
</dbReference>